<dbReference type="Proteomes" id="UP000317646">
    <property type="component" value="Unassembled WGS sequence"/>
</dbReference>
<keyword evidence="1" id="KW-0812">Transmembrane</keyword>
<evidence type="ECO:0000313" key="3">
    <source>
        <dbReference type="Proteomes" id="UP000317646"/>
    </source>
</evidence>
<dbReference type="RefSeq" id="WP_140466509.1">
    <property type="nucleotide sequence ID" value="NZ_RCYZ01000004.1"/>
</dbReference>
<keyword evidence="3" id="KW-1185">Reference proteome</keyword>
<keyword evidence="1" id="KW-0472">Membrane</keyword>
<accession>A0A502GUF3</accession>
<dbReference type="AlphaFoldDB" id="A0A502GUF3"/>
<comment type="caution">
    <text evidence="2">The sequence shown here is derived from an EMBL/GenBank/DDBJ whole genome shotgun (WGS) entry which is preliminary data.</text>
</comment>
<name>A0A502GUF3_9BACT</name>
<proteinExistence type="predicted"/>
<dbReference type="EMBL" id="RCYZ01000004">
    <property type="protein sequence ID" value="TPG65859.1"/>
    <property type="molecule type" value="Genomic_DNA"/>
</dbReference>
<evidence type="ECO:0000313" key="2">
    <source>
        <dbReference type="EMBL" id="TPG65859.1"/>
    </source>
</evidence>
<organism evidence="2 3">
    <name type="scientific">Hymenobacter nivis</name>
    <dbReference type="NCBI Taxonomy" id="1850093"/>
    <lineage>
        <taxon>Bacteria</taxon>
        <taxon>Pseudomonadati</taxon>
        <taxon>Bacteroidota</taxon>
        <taxon>Cytophagia</taxon>
        <taxon>Cytophagales</taxon>
        <taxon>Hymenobacteraceae</taxon>
        <taxon>Hymenobacter</taxon>
    </lineage>
</organism>
<feature type="transmembrane region" description="Helical" evidence="1">
    <location>
        <begin position="12"/>
        <end position="33"/>
    </location>
</feature>
<gene>
    <name evidence="2" type="ORF">EAH73_10725</name>
</gene>
<sequence length="104" mass="11596">MLPNDQARYNLKWSWLLLLLNGGLAVVFTWNGFSDDYFQFSVDDWWLVPLVPGVLALLAWAAARSLPGAEPGRISLYIAAGMGLVLTLVVTFVSFYASHFMRGK</sequence>
<feature type="transmembrane region" description="Helical" evidence="1">
    <location>
        <begin position="45"/>
        <end position="63"/>
    </location>
</feature>
<evidence type="ECO:0000256" key="1">
    <source>
        <dbReference type="SAM" id="Phobius"/>
    </source>
</evidence>
<reference evidence="2 3" key="1">
    <citation type="journal article" date="2019" name="Environ. Microbiol.">
        <title>Species interactions and distinct microbial communities in high Arctic permafrost affected cryosols are associated with the CH4 and CO2 gas fluxes.</title>
        <authorList>
            <person name="Altshuler I."/>
            <person name="Hamel J."/>
            <person name="Turney S."/>
            <person name="Magnuson E."/>
            <person name="Levesque R."/>
            <person name="Greer C."/>
            <person name="Whyte L.G."/>
        </authorList>
    </citation>
    <scope>NUCLEOTIDE SEQUENCE [LARGE SCALE GENOMIC DNA]</scope>
    <source>
        <strain evidence="2 3">S9.2P</strain>
    </source>
</reference>
<feature type="transmembrane region" description="Helical" evidence="1">
    <location>
        <begin position="75"/>
        <end position="97"/>
    </location>
</feature>
<keyword evidence="1" id="KW-1133">Transmembrane helix</keyword>
<protein>
    <submittedName>
        <fullName evidence="2">Uncharacterized protein</fullName>
    </submittedName>
</protein>